<dbReference type="Pfam" id="PF01943">
    <property type="entry name" value="Polysacc_synt"/>
    <property type="match status" value="1"/>
</dbReference>
<evidence type="ECO:0000256" key="4">
    <source>
        <dbReference type="ARBA" id="ARBA00022989"/>
    </source>
</evidence>
<evidence type="ECO:0000256" key="2">
    <source>
        <dbReference type="ARBA" id="ARBA00022475"/>
    </source>
</evidence>
<reference evidence="7" key="1">
    <citation type="submission" date="2024-04" db="EMBL/GenBank/DDBJ databases">
        <title>Limosilactobacillus allomucosae sp. nov., a novel species isolated from wild boar faecal samples as a potential probiotics for domestic pigs.</title>
        <authorList>
            <person name="Chen B."/>
        </authorList>
    </citation>
    <scope>NUCLEOTIDE SEQUENCE</scope>
    <source>
        <strain evidence="7">WILCCON 0051</strain>
    </source>
</reference>
<feature type="transmembrane region" description="Helical" evidence="6">
    <location>
        <begin position="246"/>
        <end position="266"/>
    </location>
</feature>
<comment type="subcellular location">
    <subcellularLocation>
        <location evidence="1">Cell membrane</location>
        <topology evidence="1">Multi-pass membrane protein</topology>
    </subcellularLocation>
</comment>
<gene>
    <name evidence="7" type="ORF">ABC765_00450</name>
</gene>
<dbReference type="PANTHER" id="PTHR30250">
    <property type="entry name" value="PST FAMILY PREDICTED COLANIC ACID TRANSPORTER"/>
    <property type="match status" value="1"/>
</dbReference>
<feature type="transmembrane region" description="Helical" evidence="6">
    <location>
        <begin position="7"/>
        <end position="27"/>
    </location>
</feature>
<feature type="transmembrane region" description="Helical" evidence="6">
    <location>
        <begin position="317"/>
        <end position="337"/>
    </location>
</feature>
<feature type="transmembrane region" description="Helical" evidence="6">
    <location>
        <begin position="140"/>
        <end position="158"/>
    </location>
</feature>
<dbReference type="InterPro" id="IPR002797">
    <property type="entry name" value="Polysacc_synth"/>
</dbReference>
<feature type="transmembrane region" description="Helical" evidence="6">
    <location>
        <begin position="39"/>
        <end position="62"/>
    </location>
</feature>
<feature type="transmembrane region" description="Helical" evidence="6">
    <location>
        <begin position="287"/>
        <end position="311"/>
    </location>
</feature>
<feature type="transmembrane region" description="Helical" evidence="6">
    <location>
        <begin position="111"/>
        <end position="133"/>
    </location>
</feature>
<dbReference type="KEGG" id="lalo:ABC765_00450"/>
<sequence>MKVLRNYIYNVSYQILAIILPIITYPYVSRTLLPQGVGIYSYTYSIVQYFVLFAGLGIPLYGNRQIAYVRDSNNKLSVNFWEILILEFNTVIISLFSYLLFIFFYQFDEKYLLIQSLYIIAVFFDISWLFMGIEDFKKIVIRNTLVKFVTVAAIFIFVRSSQDTGIYVLIMALGTFLGNITFWPYLHGVVNRVSLKELHPFRHIKPTIALFIPQIAIQVYAQLNKTMLGAMKSQVDSGFYNYSDSLIKMVLTIITSIGTVMLPHIANAYSNKETTRVIQMVKESFNIVLCVSLAMAFGIAAIAQKFAVFFYGKQYIAVGQAILLESVVIIPISLASVIGNQYLVPTNRVSIYTTSVVLGAITNIVINFPLIYFKGLYGAIISTVISEFVVTTYQIYKSSNKLPYKKMFKDVKKYLFASVAMFIVVRILNFIFVMNIFSLLFEISIGIFVYIALLYLTNATIISWISKFIFKRN</sequence>
<accession>A0AAU7C3Q9</accession>
<evidence type="ECO:0000313" key="7">
    <source>
        <dbReference type="EMBL" id="XBG95642.1"/>
    </source>
</evidence>
<dbReference type="EMBL" id="CP154878">
    <property type="protein sequence ID" value="XBG95642.1"/>
    <property type="molecule type" value="Genomic_DNA"/>
</dbReference>
<evidence type="ECO:0000256" key="1">
    <source>
        <dbReference type="ARBA" id="ARBA00004651"/>
    </source>
</evidence>
<evidence type="ECO:0000256" key="6">
    <source>
        <dbReference type="SAM" id="Phobius"/>
    </source>
</evidence>
<organism evidence="7">
    <name type="scientific">Limosilactobacillus allomucosae</name>
    <dbReference type="NCBI Taxonomy" id="3142938"/>
    <lineage>
        <taxon>Bacteria</taxon>
        <taxon>Bacillati</taxon>
        <taxon>Bacillota</taxon>
        <taxon>Bacilli</taxon>
        <taxon>Lactobacillales</taxon>
        <taxon>Lactobacillaceae</taxon>
        <taxon>Limosilactobacillus</taxon>
    </lineage>
</organism>
<keyword evidence="3 6" id="KW-0812">Transmembrane</keyword>
<dbReference type="GO" id="GO:0005886">
    <property type="term" value="C:plasma membrane"/>
    <property type="evidence" value="ECO:0007669"/>
    <property type="project" value="UniProtKB-SubCell"/>
</dbReference>
<evidence type="ECO:0000256" key="3">
    <source>
        <dbReference type="ARBA" id="ARBA00022692"/>
    </source>
</evidence>
<feature type="transmembrane region" description="Helical" evidence="6">
    <location>
        <begin position="376"/>
        <end position="393"/>
    </location>
</feature>
<feature type="transmembrane region" description="Helical" evidence="6">
    <location>
        <begin position="447"/>
        <end position="470"/>
    </location>
</feature>
<feature type="transmembrane region" description="Helical" evidence="6">
    <location>
        <begin position="207"/>
        <end position="223"/>
    </location>
</feature>
<evidence type="ECO:0000256" key="5">
    <source>
        <dbReference type="ARBA" id="ARBA00023136"/>
    </source>
</evidence>
<feature type="transmembrane region" description="Helical" evidence="6">
    <location>
        <begin position="164"/>
        <end position="186"/>
    </location>
</feature>
<keyword evidence="4 6" id="KW-1133">Transmembrane helix</keyword>
<name>A0AAU7C3Q9_9LACO</name>
<proteinExistence type="predicted"/>
<feature type="transmembrane region" description="Helical" evidence="6">
    <location>
        <begin position="349"/>
        <end position="370"/>
    </location>
</feature>
<dbReference type="InterPro" id="IPR050833">
    <property type="entry name" value="Poly_Biosynth_Transport"/>
</dbReference>
<feature type="transmembrane region" description="Helical" evidence="6">
    <location>
        <begin position="83"/>
        <end position="105"/>
    </location>
</feature>
<feature type="transmembrane region" description="Helical" evidence="6">
    <location>
        <begin position="414"/>
        <end position="441"/>
    </location>
</feature>
<dbReference type="AlphaFoldDB" id="A0AAU7C3Q9"/>
<keyword evidence="2" id="KW-1003">Cell membrane</keyword>
<keyword evidence="5 6" id="KW-0472">Membrane</keyword>
<protein>
    <submittedName>
        <fullName evidence="7">Oligosaccharide flippase family protein</fullName>
    </submittedName>
</protein>
<dbReference type="RefSeq" id="WP_347980487.1">
    <property type="nucleotide sequence ID" value="NZ_CP154878.1"/>
</dbReference>
<dbReference type="PANTHER" id="PTHR30250:SF11">
    <property type="entry name" value="O-ANTIGEN TRANSPORTER-RELATED"/>
    <property type="match status" value="1"/>
</dbReference>